<dbReference type="Gene3D" id="3.40.50.1820">
    <property type="entry name" value="alpha/beta hydrolase"/>
    <property type="match status" value="1"/>
</dbReference>
<feature type="signal peptide" evidence="10">
    <location>
        <begin position="1"/>
        <end position="21"/>
    </location>
</feature>
<evidence type="ECO:0000256" key="2">
    <source>
        <dbReference type="ARBA" id="ARBA00013091"/>
    </source>
</evidence>
<evidence type="ECO:0000313" key="12">
    <source>
        <dbReference type="Proteomes" id="UP001600888"/>
    </source>
</evidence>
<dbReference type="PANTHER" id="PTHR38050:SF2">
    <property type="entry name" value="FERULOYL ESTERASE C-RELATED"/>
    <property type="match status" value="1"/>
</dbReference>
<evidence type="ECO:0000256" key="3">
    <source>
        <dbReference type="ARBA" id="ARBA00022525"/>
    </source>
</evidence>
<evidence type="ECO:0000313" key="11">
    <source>
        <dbReference type="EMBL" id="KAL2279701.1"/>
    </source>
</evidence>
<keyword evidence="3" id="KW-0964">Secreted</keyword>
<proteinExistence type="predicted"/>
<evidence type="ECO:0000256" key="8">
    <source>
        <dbReference type="ARBA" id="ARBA00023326"/>
    </source>
</evidence>
<dbReference type="EMBL" id="JBAWTH010000073">
    <property type="protein sequence ID" value="KAL2279701.1"/>
    <property type="molecule type" value="Genomic_DNA"/>
</dbReference>
<comment type="catalytic activity">
    <reaction evidence="9">
        <text>feruloyl-polysaccharide + H2O = ferulate + polysaccharide.</text>
        <dbReference type="EC" id="3.1.1.73"/>
    </reaction>
</comment>
<dbReference type="PANTHER" id="PTHR38050">
    <property type="match status" value="1"/>
</dbReference>
<dbReference type="SUPFAM" id="SSF53474">
    <property type="entry name" value="alpha/beta-Hydrolases"/>
    <property type="match status" value="1"/>
</dbReference>
<organism evidence="11 12">
    <name type="scientific">Diaporthe vaccinii</name>
    <dbReference type="NCBI Taxonomy" id="105482"/>
    <lineage>
        <taxon>Eukaryota</taxon>
        <taxon>Fungi</taxon>
        <taxon>Dikarya</taxon>
        <taxon>Ascomycota</taxon>
        <taxon>Pezizomycotina</taxon>
        <taxon>Sordariomycetes</taxon>
        <taxon>Sordariomycetidae</taxon>
        <taxon>Diaporthales</taxon>
        <taxon>Diaporthaceae</taxon>
        <taxon>Diaporthe</taxon>
        <taxon>Diaporthe eres species complex</taxon>
    </lineage>
</organism>
<evidence type="ECO:0000256" key="1">
    <source>
        <dbReference type="ARBA" id="ARBA00004613"/>
    </source>
</evidence>
<reference evidence="11 12" key="1">
    <citation type="submission" date="2024-03" db="EMBL/GenBank/DDBJ databases">
        <title>A high-quality draft genome sequence of Diaporthe vaccinii, a causative agent of upright dieback and viscid rot disease in cranberry plants.</title>
        <authorList>
            <person name="Sarrasin M."/>
            <person name="Lang B.F."/>
            <person name="Burger G."/>
        </authorList>
    </citation>
    <scope>NUCLEOTIDE SEQUENCE [LARGE SCALE GENOMIC DNA]</scope>
    <source>
        <strain evidence="11 12">IS7</strain>
    </source>
</reference>
<keyword evidence="7" id="KW-0119">Carbohydrate metabolism</keyword>
<comment type="caution">
    <text evidence="11">The sequence shown here is derived from an EMBL/GenBank/DDBJ whole genome shotgun (WGS) entry which is preliminary data.</text>
</comment>
<feature type="chain" id="PRO_5046774332" description="feruloyl esterase" evidence="10">
    <location>
        <begin position="22"/>
        <end position="361"/>
    </location>
</feature>
<name>A0ABR4EBK2_9PEZI</name>
<comment type="subcellular location">
    <subcellularLocation>
        <location evidence="1">Secreted</location>
    </subcellularLocation>
</comment>
<protein>
    <recommendedName>
        <fullName evidence="2">feruloyl esterase</fullName>
        <ecNumber evidence="2">3.1.1.73</ecNumber>
    </recommendedName>
</protein>
<dbReference type="InterPro" id="IPR043595">
    <property type="entry name" value="FaeB/C/D"/>
</dbReference>
<dbReference type="Proteomes" id="UP001600888">
    <property type="component" value="Unassembled WGS sequence"/>
</dbReference>
<keyword evidence="5 10" id="KW-0732">Signal</keyword>
<keyword evidence="4" id="KW-0858">Xylan degradation</keyword>
<accession>A0ABR4EBK2</accession>
<evidence type="ECO:0000256" key="4">
    <source>
        <dbReference type="ARBA" id="ARBA00022651"/>
    </source>
</evidence>
<evidence type="ECO:0000256" key="7">
    <source>
        <dbReference type="ARBA" id="ARBA00023277"/>
    </source>
</evidence>
<dbReference type="InterPro" id="IPR029058">
    <property type="entry name" value="AB_hydrolase_fold"/>
</dbReference>
<evidence type="ECO:0000256" key="5">
    <source>
        <dbReference type="ARBA" id="ARBA00022729"/>
    </source>
</evidence>
<keyword evidence="6" id="KW-0378">Hydrolase</keyword>
<keyword evidence="8" id="KW-0624">Polysaccharide degradation</keyword>
<dbReference type="EC" id="3.1.1.73" evidence="2"/>
<evidence type="ECO:0000256" key="6">
    <source>
        <dbReference type="ARBA" id="ARBA00022801"/>
    </source>
</evidence>
<gene>
    <name evidence="11" type="ORF">FJTKL_13243</name>
</gene>
<sequence length="361" mass="38743">MSLSRTCCLLLMFSTNMITASQNTPSPGCSKSGGNLSPGISNETIRGRSYLLSIPFNYSSDTPTPLILSFHGGGQSPSIQLDVDQLTNPNVNNQYIVIYPEAVDVCTQWQVSPDSASDDLRFVSNILDETESTLCIDTSRTYATGKSQGGGMVGMLACDQNLSTRIAGFAPVSGAFYVMPEGDCEPDSVDLPCSAGRSDIPILEFHGGSDTVIPYYGDAGKREACLPTIPHWVQTWAKRNDLGTSNKSTSITKAATWHRFGTGSSLGLVSHVYDGHNVGHVWPATKQNARDTGDSFTASFDATPMILEFFGNYTLATIHINPAETDGNSRSINGSSSLSAGSRKVATVWWLMGSYIFQSLI</sequence>
<keyword evidence="12" id="KW-1185">Reference proteome</keyword>
<evidence type="ECO:0000256" key="9">
    <source>
        <dbReference type="ARBA" id="ARBA00034075"/>
    </source>
</evidence>
<evidence type="ECO:0000256" key="10">
    <source>
        <dbReference type="SAM" id="SignalP"/>
    </source>
</evidence>